<dbReference type="Proteomes" id="UP000265926">
    <property type="component" value="Unassembled WGS sequence"/>
</dbReference>
<dbReference type="Pfam" id="PF16371">
    <property type="entry name" value="MetallophosN"/>
    <property type="match status" value="1"/>
</dbReference>
<dbReference type="PANTHER" id="PTHR43143:SF1">
    <property type="entry name" value="SERINE_THREONINE-PROTEIN PHOSPHATASE CPPED1"/>
    <property type="match status" value="1"/>
</dbReference>
<feature type="domain" description="Calcineurin-like phosphoesterase C-terminal" evidence="2">
    <location>
        <begin position="329"/>
        <end position="475"/>
    </location>
</feature>
<organism evidence="4 5">
    <name type="scientific">Maribellus luteus</name>
    <dbReference type="NCBI Taxonomy" id="2305463"/>
    <lineage>
        <taxon>Bacteria</taxon>
        <taxon>Pseudomonadati</taxon>
        <taxon>Bacteroidota</taxon>
        <taxon>Bacteroidia</taxon>
        <taxon>Marinilabiliales</taxon>
        <taxon>Prolixibacteraceae</taxon>
        <taxon>Maribellus</taxon>
    </lineage>
</organism>
<reference evidence="4 5" key="1">
    <citation type="submission" date="2018-08" db="EMBL/GenBank/DDBJ databases">
        <title>Pallidiluteibacterium maritimus gen. nov., sp. nov., isolated from coastal sediment.</title>
        <authorList>
            <person name="Zhou L.Y."/>
        </authorList>
    </citation>
    <scope>NUCLEOTIDE SEQUENCE [LARGE SCALE GENOMIC DNA]</scope>
    <source>
        <strain evidence="4 5">XSD2</strain>
    </source>
</reference>
<evidence type="ECO:0000259" key="2">
    <source>
        <dbReference type="Pfam" id="PF16370"/>
    </source>
</evidence>
<sequence length="479" mass="54005">MKRNIFLLLLIGLALYSSAIGNPVKNRVVKGSVSCNGKAIAGVAVTDGYSVCLTNNKGKYSLNVDPESRFVYLSSPAGYTVETENSVPRFFQAVPSDNKKNSTLDFQLKKTEDDTQHGFVVWADPQIKSAAEAEQAKEVANDVKELLKKYDSFSFHGMGCGDIVGDNPSLFDSIKNMLTPLEIPFYQSIGNHDLRYNSRSNEASADVYESHFGPAYYSFNRGDVHYVVLNDIFYIGRSYFYIGYLDEKQLSWLEKDLSYVEDGKTVVVVLHIPTALSEEDIKQFSYSNISKSVSNKNALYKILEPFQAHIISGHMHYSNNVVISSKLFEHNISSVCGAWWQGPYALDGTPKGYAVFEADGPNLSWYYKSAGFSKDYQFNAYAVGENQEQPDFITANVWNWDPEWKVYWYEDGTRMGEMEAYTGTDPAAQKAYSDKDKLDYKWVSALPTRHLFRAKPHSSSAKITVEVVDRFGNTFKQDL</sequence>
<dbReference type="InterPro" id="IPR029052">
    <property type="entry name" value="Metallo-depent_PP-like"/>
</dbReference>
<protein>
    <submittedName>
        <fullName evidence="4">Serine/threonine protein phosphatase</fullName>
    </submittedName>
</protein>
<keyword evidence="5" id="KW-1185">Reference proteome</keyword>
<keyword evidence="1" id="KW-0732">Signal</keyword>
<feature type="signal peptide" evidence="1">
    <location>
        <begin position="1"/>
        <end position="19"/>
    </location>
</feature>
<dbReference type="AlphaFoldDB" id="A0A399SS38"/>
<accession>A0A399SS38</accession>
<dbReference type="InterPro" id="IPR032285">
    <property type="entry name" value="Metallophos_N"/>
</dbReference>
<gene>
    <name evidence="4" type="ORF">D1614_20545</name>
</gene>
<dbReference type="EMBL" id="QWGR01000017">
    <property type="protein sequence ID" value="RIJ46118.1"/>
    <property type="molecule type" value="Genomic_DNA"/>
</dbReference>
<dbReference type="OrthoDB" id="1776264at2"/>
<comment type="caution">
    <text evidence="4">The sequence shown here is derived from an EMBL/GenBank/DDBJ whole genome shotgun (WGS) entry which is preliminary data.</text>
</comment>
<evidence type="ECO:0000256" key="1">
    <source>
        <dbReference type="SAM" id="SignalP"/>
    </source>
</evidence>
<evidence type="ECO:0000313" key="4">
    <source>
        <dbReference type="EMBL" id="RIJ46118.1"/>
    </source>
</evidence>
<dbReference type="RefSeq" id="WP_119439868.1">
    <property type="nucleotide sequence ID" value="NZ_QWGR01000017.1"/>
</dbReference>
<proteinExistence type="predicted"/>
<evidence type="ECO:0000313" key="5">
    <source>
        <dbReference type="Proteomes" id="UP000265926"/>
    </source>
</evidence>
<feature type="chain" id="PRO_5017435674" evidence="1">
    <location>
        <begin position="20"/>
        <end position="479"/>
    </location>
</feature>
<dbReference type="PANTHER" id="PTHR43143">
    <property type="entry name" value="METALLOPHOSPHOESTERASE, CALCINEURIN SUPERFAMILY"/>
    <property type="match status" value="1"/>
</dbReference>
<evidence type="ECO:0000259" key="3">
    <source>
        <dbReference type="Pfam" id="PF16371"/>
    </source>
</evidence>
<feature type="domain" description="Calcineurin-like phosphoesterase N-terminal" evidence="3">
    <location>
        <begin position="31"/>
        <end position="108"/>
    </location>
</feature>
<dbReference type="SUPFAM" id="SSF56300">
    <property type="entry name" value="Metallo-dependent phosphatases"/>
    <property type="match status" value="1"/>
</dbReference>
<dbReference type="Gene3D" id="3.60.21.10">
    <property type="match status" value="1"/>
</dbReference>
<dbReference type="Pfam" id="PF16370">
    <property type="entry name" value="MetallophosC"/>
    <property type="match status" value="1"/>
</dbReference>
<dbReference type="InterPro" id="IPR051918">
    <property type="entry name" value="STPP_CPPED1"/>
</dbReference>
<dbReference type="InterPro" id="IPR032288">
    <property type="entry name" value="Metallophos_C"/>
</dbReference>
<name>A0A399SS38_9BACT</name>